<comment type="caution">
    <text evidence="2">The sequence shown here is derived from an EMBL/GenBank/DDBJ whole genome shotgun (WGS) entry which is preliminary data.</text>
</comment>
<sequence>MHSWKCIQVDGDASSMEYYEQSSFARSRHRRRVHNASRRGRGKHTRLPHDTERVPLREYVHSTRRITEITERTGVPKGLLW</sequence>
<feature type="region of interest" description="Disordered" evidence="1">
    <location>
        <begin position="26"/>
        <end position="51"/>
    </location>
</feature>
<proteinExistence type="predicted"/>
<feature type="compositionally biased region" description="Basic residues" evidence="1">
    <location>
        <begin position="26"/>
        <end position="46"/>
    </location>
</feature>
<organism evidence="2 3">
    <name type="scientific">Fasciola hepatica</name>
    <name type="common">Liver fluke</name>
    <dbReference type="NCBI Taxonomy" id="6192"/>
    <lineage>
        <taxon>Eukaryota</taxon>
        <taxon>Metazoa</taxon>
        <taxon>Spiralia</taxon>
        <taxon>Lophotrochozoa</taxon>
        <taxon>Platyhelminthes</taxon>
        <taxon>Trematoda</taxon>
        <taxon>Digenea</taxon>
        <taxon>Plagiorchiida</taxon>
        <taxon>Echinostomata</taxon>
        <taxon>Echinostomatoidea</taxon>
        <taxon>Fasciolidae</taxon>
        <taxon>Fasciola</taxon>
    </lineage>
</organism>
<dbReference type="Proteomes" id="UP000230066">
    <property type="component" value="Unassembled WGS sequence"/>
</dbReference>
<dbReference type="EMBL" id="JXXN02005894">
    <property type="protein sequence ID" value="THD19665.1"/>
    <property type="molecule type" value="Genomic_DNA"/>
</dbReference>
<gene>
    <name evidence="2" type="ORF">D915_009609</name>
</gene>
<accession>A0A4E0QW93</accession>
<evidence type="ECO:0000256" key="1">
    <source>
        <dbReference type="SAM" id="MobiDB-lite"/>
    </source>
</evidence>
<name>A0A4E0QW93_FASHE</name>
<keyword evidence="3" id="KW-1185">Reference proteome</keyword>
<evidence type="ECO:0000313" key="3">
    <source>
        <dbReference type="Proteomes" id="UP000230066"/>
    </source>
</evidence>
<protein>
    <submittedName>
        <fullName evidence="2">Uncharacterized protein</fullName>
    </submittedName>
</protein>
<evidence type="ECO:0000313" key="2">
    <source>
        <dbReference type="EMBL" id="THD19665.1"/>
    </source>
</evidence>
<reference evidence="2" key="1">
    <citation type="submission" date="2019-03" db="EMBL/GenBank/DDBJ databases">
        <title>Improved annotation for the trematode Fasciola hepatica.</title>
        <authorList>
            <person name="Choi Y.-J."/>
            <person name="Martin J."/>
            <person name="Mitreva M."/>
        </authorList>
    </citation>
    <scope>NUCLEOTIDE SEQUENCE [LARGE SCALE GENOMIC DNA]</scope>
</reference>
<dbReference type="AlphaFoldDB" id="A0A4E0QW93"/>